<feature type="chain" id="PRO_5015539710" evidence="2">
    <location>
        <begin position="26"/>
        <end position="805"/>
    </location>
</feature>
<dbReference type="OrthoDB" id="585770at2759"/>
<dbReference type="EMBL" id="PKPP01002400">
    <property type="protein sequence ID" value="PWA75509.1"/>
    <property type="molecule type" value="Genomic_DNA"/>
</dbReference>
<evidence type="ECO:0000256" key="1">
    <source>
        <dbReference type="SAM" id="MobiDB-lite"/>
    </source>
</evidence>
<sequence>MGKSLIILVAFLLVSISIGSTTVRAVDDTEYTPAPVPGPKYMPPPTAPVPAPKAPIPAPKAPAAPVPAPKTPAAPVPAPKAPAPTPKPKTPTPVPAPKTPAPAPKPKTPAPAPKPKTPAPTPKPKTPAPAPKPKTPAPAPKPKTPAPAPKPKTPAPAPKPKTPTPAPKPKTPAPAPKTPVPAPKPKTPAPVPAPKTPTPAPKPKTPAPAPKPKPIDDEVNYDVLTPEPKSGSERAFCKSKGNCYYKTLTCPKECPERKPKKNKKNKACHMNCGSKCEATCKWRRPKCNGYGSLCYDPRFVGGDGVMFYFHGGKGRDFALVSDTNLQINAHFIGSRPNGRKRDYTWVQSVSIMFDTQTLIISANKVLQWDDSVDVLSIKWNGEEVTVPFDGDSEWRTSTEEREVVVERTDDTNTVKVTVGGLVEIDMKAVKTPAPAPKPKTPTPAPKPKTPAPAPKTPVPAPKPKTPAPVPAPKTPTPAPKPKTPAPAPKPKPIDDEVNYDVLTPEPKSGSERAFCKSKGNCYYKTLTCPKECPERKPKKNKKNKACHMNCGSKCEATCKWRRPKCNGYGSLCYDPRFVGGDGVMFYFHGGKGRDFALVSDTNLQINAHFIGSRPNGRKRDYTWVQSVSIMFDTQTLIISANKVLQWDDSVDVLSIKWNGEEVTVPFDGDSEWRTSTEEREVVVERTDDTNTVKVTVGGLVEIDMKAVPVTKEDDKAHNYQLPSNDAFAHFELQFKFMNLSDDVEGILGKTYQSGYVSPVKRGIAMPIMGGEDKYETSSLTSTVCKECKFQTRTTARTAVIGLSQY</sequence>
<dbReference type="PANTHER" id="PTHR31656">
    <property type="entry name" value="ROOT CAP DOMAIN-CONTAINING PROTEIN"/>
    <property type="match status" value="1"/>
</dbReference>
<feature type="signal peptide" evidence="2">
    <location>
        <begin position="1"/>
        <end position="25"/>
    </location>
</feature>
<name>A0A2U1NPS1_ARTAN</name>
<comment type="caution">
    <text evidence="3">The sequence shown here is derived from an EMBL/GenBank/DDBJ whole genome shotgun (WGS) entry which is preliminary data.</text>
</comment>
<protein>
    <submittedName>
        <fullName evidence="3">Uncharacterized protein</fullName>
    </submittedName>
</protein>
<dbReference type="AlphaFoldDB" id="A0A2U1NPS1"/>
<evidence type="ECO:0000313" key="3">
    <source>
        <dbReference type="EMBL" id="PWA75509.1"/>
    </source>
</evidence>
<feature type="region of interest" description="Disordered" evidence="1">
    <location>
        <begin position="29"/>
        <end position="231"/>
    </location>
</feature>
<feature type="compositionally biased region" description="Pro residues" evidence="1">
    <location>
        <begin position="34"/>
        <end position="212"/>
    </location>
</feature>
<evidence type="ECO:0000256" key="2">
    <source>
        <dbReference type="SAM" id="SignalP"/>
    </source>
</evidence>
<keyword evidence="2" id="KW-0732">Signal</keyword>
<accession>A0A2U1NPS1</accession>
<evidence type="ECO:0000313" key="4">
    <source>
        <dbReference type="Proteomes" id="UP000245207"/>
    </source>
</evidence>
<organism evidence="3 4">
    <name type="scientific">Artemisia annua</name>
    <name type="common">Sweet wormwood</name>
    <dbReference type="NCBI Taxonomy" id="35608"/>
    <lineage>
        <taxon>Eukaryota</taxon>
        <taxon>Viridiplantae</taxon>
        <taxon>Streptophyta</taxon>
        <taxon>Embryophyta</taxon>
        <taxon>Tracheophyta</taxon>
        <taxon>Spermatophyta</taxon>
        <taxon>Magnoliopsida</taxon>
        <taxon>eudicotyledons</taxon>
        <taxon>Gunneridae</taxon>
        <taxon>Pentapetalae</taxon>
        <taxon>asterids</taxon>
        <taxon>campanulids</taxon>
        <taxon>Asterales</taxon>
        <taxon>Asteraceae</taxon>
        <taxon>Asteroideae</taxon>
        <taxon>Anthemideae</taxon>
        <taxon>Artemisiinae</taxon>
        <taxon>Artemisia</taxon>
    </lineage>
</organism>
<reference evidence="3 4" key="1">
    <citation type="journal article" date="2018" name="Mol. Plant">
        <title>The genome of Artemisia annua provides insight into the evolution of Asteraceae family and artemisinin biosynthesis.</title>
        <authorList>
            <person name="Shen Q."/>
            <person name="Zhang L."/>
            <person name="Liao Z."/>
            <person name="Wang S."/>
            <person name="Yan T."/>
            <person name="Shi P."/>
            <person name="Liu M."/>
            <person name="Fu X."/>
            <person name="Pan Q."/>
            <person name="Wang Y."/>
            <person name="Lv Z."/>
            <person name="Lu X."/>
            <person name="Zhang F."/>
            <person name="Jiang W."/>
            <person name="Ma Y."/>
            <person name="Chen M."/>
            <person name="Hao X."/>
            <person name="Li L."/>
            <person name="Tang Y."/>
            <person name="Lv G."/>
            <person name="Zhou Y."/>
            <person name="Sun X."/>
            <person name="Brodelius P.E."/>
            <person name="Rose J.K.C."/>
            <person name="Tang K."/>
        </authorList>
    </citation>
    <scope>NUCLEOTIDE SEQUENCE [LARGE SCALE GENOMIC DNA]</scope>
    <source>
        <strain evidence="4">cv. Huhao1</strain>
        <tissue evidence="3">Leaf</tissue>
    </source>
</reference>
<feature type="region of interest" description="Disordered" evidence="1">
    <location>
        <begin position="427"/>
        <end position="495"/>
    </location>
</feature>
<feature type="compositionally biased region" description="Pro residues" evidence="1">
    <location>
        <begin position="433"/>
        <end position="490"/>
    </location>
</feature>
<gene>
    <name evidence="3" type="ORF">CTI12_AA242600</name>
</gene>
<dbReference type="Proteomes" id="UP000245207">
    <property type="component" value="Unassembled WGS sequence"/>
</dbReference>
<keyword evidence="4" id="KW-1185">Reference proteome</keyword>
<dbReference type="Pfam" id="PF06830">
    <property type="entry name" value="Root_cap"/>
    <property type="match status" value="1"/>
</dbReference>
<dbReference type="PRINTS" id="PR01217">
    <property type="entry name" value="PRICHEXTENSN"/>
</dbReference>
<dbReference type="InterPro" id="IPR009646">
    <property type="entry name" value="Root_cap"/>
</dbReference>
<proteinExistence type="predicted"/>